<keyword evidence="7" id="KW-1185">Reference proteome</keyword>
<evidence type="ECO:0000259" key="5">
    <source>
        <dbReference type="PROSITE" id="PS50043"/>
    </source>
</evidence>
<evidence type="ECO:0000256" key="4">
    <source>
        <dbReference type="SAM" id="MobiDB-lite"/>
    </source>
</evidence>
<dbReference type="PRINTS" id="PR00038">
    <property type="entry name" value="HTHLUXR"/>
</dbReference>
<dbReference type="PANTHER" id="PTHR44688">
    <property type="entry name" value="DNA-BINDING TRANSCRIPTIONAL ACTIVATOR DEVR_DOSR"/>
    <property type="match status" value="1"/>
</dbReference>
<evidence type="ECO:0000256" key="2">
    <source>
        <dbReference type="ARBA" id="ARBA00023125"/>
    </source>
</evidence>
<dbReference type="Gene3D" id="1.10.10.10">
    <property type="entry name" value="Winged helix-like DNA-binding domain superfamily/Winged helix DNA-binding domain"/>
    <property type="match status" value="1"/>
</dbReference>
<dbReference type="PANTHER" id="PTHR44688:SF16">
    <property type="entry name" value="DNA-BINDING TRANSCRIPTIONAL ACTIVATOR DEVR_DOSR"/>
    <property type="match status" value="1"/>
</dbReference>
<name>A0ABU5IBM8_9BURK</name>
<keyword evidence="3" id="KW-0804">Transcription</keyword>
<evidence type="ECO:0000256" key="1">
    <source>
        <dbReference type="ARBA" id="ARBA00023015"/>
    </source>
</evidence>
<dbReference type="PROSITE" id="PS50043">
    <property type="entry name" value="HTH_LUXR_2"/>
    <property type="match status" value="1"/>
</dbReference>
<reference evidence="6 7" key="1">
    <citation type="submission" date="2023-11" db="EMBL/GenBank/DDBJ databases">
        <title>Draft genome of Azohydromonas lata strain H1 (DSM1123), a polyhydroxyalkanoate producer.</title>
        <authorList>
            <person name="Traversa D."/>
            <person name="D'Addabbo P."/>
            <person name="Pazzani C."/>
            <person name="Manzari C."/>
            <person name="Chiara M."/>
            <person name="Scrascia M."/>
        </authorList>
    </citation>
    <scope>NUCLEOTIDE SEQUENCE [LARGE SCALE GENOMIC DNA]</scope>
    <source>
        <strain evidence="6 7">H1</strain>
    </source>
</reference>
<dbReference type="SMART" id="SM00421">
    <property type="entry name" value="HTH_LUXR"/>
    <property type="match status" value="1"/>
</dbReference>
<accession>A0ABU5IBM8</accession>
<protein>
    <submittedName>
        <fullName evidence="6">LuxR C-terminal-related transcriptional regulator</fullName>
    </submittedName>
</protein>
<dbReference type="Proteomes" id="UP001293718">
    <property type="component" value="Unassembled WGS sequence"/>
</dbReference>
<proteinExistence type="predicted"/>
<gene>
    <name evidence="6" type="ORF">SM757_06725</name>
</gene>
<feature type="domain" description="HTH luxR-type" evidence="5">
    <location>
        <begin position="160"/>
        <end position="225"/>
    </location>
</feature>
<dbReference type="EMBL" id="JAXOJX010000007">
    <property type="protein sequence ID" value="MDZ5456264.1"/>
    <property type="molecule type" value="Genomic_DNA"/>
</dbReference>
<evidence type="ECO:0000313" key="6">
    <source>
        <dbReference type="EMBL" id="MDZ5456264.1"/>
    </source>
</evidence>
<sequence>MKFQFSDPRPQGMRDGSVSDAAVPTADGRVGVFSLGDGRATGAAMRSVQILLVTDSALLGAGLAHMLGTQLQLAGRVVVATPNGAGRCAALFRDGLDLLVLDTAAVFAAAPAWLDPGTARLRLVPGEPVGQHEVSVRAPLMVLQQALQNALLHRGQTREAQPQTKALSPRQREVMALMRHGLSNKEIAQRMDLAPGTVKLHAAAVLRALNARNRLHLIARDAEAAVAHAALGRVPASLLEGMPA</sequence>
<evidence type="ECO:0000313" key="7">
    <source>
        <dbReference type="Proteomes" id="UP001293718"/>
    </source>
</evidence>
<dbReference type="CDD" id="cd06170">
    <property type="entry name" value="LuxR_C_like"/>
    <property type="match status" value="1"/>
</dbReference>
<keyword evidence="1" id="KW-0805">Transcription regulation</keyword>
<feature type="region of interest" description="Disordered" evidence="4">
    <location>
        <begin position="1"/>
        <end position="22"/>
    </location>
</feature>
<comment type="caution">
    <text evidence="6">The sequence shown here is derived from an EMBL/GenBank/DDBJ whole genome shotgun (WGS) entry which is preliminary data.</text>
</comment>
<dbReference type="SUPFAM" id="SSF46894">
    <property type="entry name" value="C-terminal effector domain of the bipartite response regulators"/>
    <property type="match status" value="1"/>
</dbReference>
<organism evidence="6 7">
    <name type="scientific">Azohydromonas lata</name>
    <dbReference type="NCBI Taxonomy" id="45677"/>
    <lineage>
        <taxon>Bacteria</taxon>
        <taxon>Pseudomonadati</taxon>
        <taxon>Pseudomonadota</taxon>
        <taxon>Betaproteobacteria</taxon>
        <taxon>Burkholderiales</taxon>
        <taxon>Sphaerotilaceae</taxon>
        <taxon>Azohydromonas</taxon>
    </lineage>
</organism>
<dbReference type="RefSeq" id="WP_322464873.1">
    <property type="nucleotide sequence ID" value="NZ_JAXOJX010000007.1"/>
</dbReference>
<keyword evidence="2" id="KW-0238">DNA-binding</keyword>
<dbReference type="InterPro" id="IPR036388">
    <property type="entry name" value="WH-like_DNA-bd_sf"/>
</dbReference>
<dbReference type="InterPro" id="IPR016032">
    <property type="entry name" value="Sig_transdc_resp-reg_C-effctor"/>
</dbReference>
<dbReference type="Pfam" id="PF00196">
    <property type="entry name" value="GerE"/>
    <property type="match status" value="1"/>
</dbReference>
<dbReference type="InterPro" id="IPR000792">
    <property type="entry name" value="Tscrpt_reg_LuxR_C"/>
</dbReference>
<evidence type="ECO:0000256" key="3">
    <source>
        <dbReference type="ARBA" id="ARBA00023163"/>
    </source>
</evidence>